<keyword evidence="4" id="KW-1185">Reference proteome</keyword>
<dbReference type="EMBL" id="BSBI01000020">
    <property type="protein sequence ID" value="GLF99443.1"/>
    <property type="molecule type" value="Genomic_DNA"/>
</dbReference>
<reference evidence="3 4" key="1">
    <citation type="submission" date="2022-10" db="EMBL/GenBank/DDBJ databases">
        <title>Draft genome sequence of Streptomyces sp. YSPA8.</title>
        <authorList>
            <person name="Moriuchi R."/>
            <person name="Dohra H."/>
            <person name="Yamamura H."/>
            <person name="Kodani S."/>
        </authorList>
    </citation>
    <scope>NUCLEOTIDE SEQUENCE [LARGE SCALE GENOMIC DNA]</scope>
    <source>
        <strain evidence="3 4">YSPA8</strain>
    </source>
</reference>
<gene>
    <name evidence="3" type="ORF">SYYSPA8_34120</name>
</gene>
<evidence type="ECO:0000256" key="1">
    <source>
        <dbReference type="SAM" id="MobiDB-lite"/>
    </source>
</evidence>
<organism evidence="3 4">
    <name type="scientific">Streptomyces yaizuensis</name>
    <dbReference type="NCBI Taxonomy" id="2989713"/>
    <lineage>
        <taxon>Bacteria</taxon>
        <taxon>Bacillati</taxon>
        <taxon>Actinomycetota</taxon>
        <taxon>Actinomycetes</taxon>
        <taxon>Kitasatosporales</taxon>
        <taxon>Streptomycetaceae</taxon>
        <taxon>Streptomyces</taxon>
    </lineage>
</organism>
<evidence type="ECO:0000256" key="2">
    <source>
        <dbReference type="SAM" id="Phobius"/>
    </source>
</evidence>
<accession>A0ABQ5PAB6</accession>
<dbReference type="RefSeq" id="WP_323451381.1">
    <property type="nucleotide sequence ID" value="NZ_BSBI01000020.1"/>
</dbReference>
<proteinExistence type="predicted"/>
<protein>
    <recommendedName>
        <fullName evidence="5">Integral membrane protein</fullName>
    </recommendedName>
</protein>
<keyword evidence="2" id="KW-0472">Membrane</keyword>
<sequence>MGLAAVGVLDLGMVPTAKGGTLAEGPGSGWYTAAGWIGGIWVLYLGMFVVFSVKSREPHSPVIVLVLLTHMPAASVLSVAVLWQVDEAGRHRDSAWVFIVVGLVIPTLLWLMNRAGWRGELARRAARATASRPARPPHPNPHVHEETSR</sequence>
<name>A0ABQ5PAB6_9ACTN</name>
<feature type="region of interest" description="Disordered" evidence="1">
    <location>
        <begin position="128"/>
        <end position="149"/>
    </location>
</feature>
<dbReference type="Proteomes" id="UP001291653">
    <property type="component" value="Unassembled WGS sequence"/>
</dbReference>
<feature type="transmembrane region" description="Helical" evidence="2">
    <location>
        <begin position="95"/>
        <end position="113"/>
    </location>
</feature>
<comment type="caution">
    <text evidence="3">The sequence shown here is derived from an EMBL/GenBank/DDBJ whole genome shotgun (WGS) entry which is preliminary data.</text>
</comment>
<feature type="transmembrane region" description="Helical" evidence="2">
    <location>
        <begin position="62"/>
        <end position="83"/>
    </location>
</feature>
<evidence type="ECO:0000313" key="3">
    <source>
        <dbReference type="EMBL" id="GLF99443.1"/>
    </source>
</evidence>
<evidence type="ECO:0008006" key="5">
    <source>
        <dbReference type="Google" id="ProtNLM"/>
    </source>
</evidence>
<evidence type="ECO:0000313" key="4">
    <source>
        <dbReference type="Proteomes" id="UP001291653"/>
    </source>
</evidence>
<feature type="transmembrane region" description="Helical" evidence="2">
    <location>
        <begin position="29"/>
        <end position="50"/>
    </location>
</feature>
<keyword evidence="2" id="KW-1133">Transmembrane helix</keyword>
<keyword evidence="2" id="KW-0812">Transmembrane</keyword>